<gene>
    <name evidence="5" type="ORF">AKJ09_05516</name>
</gene>
<proteinExistence type="predicted"/>
<feature type="region of interest" description="Disordered" evidence="4">
    <location>
        <begin position="36"/>
        <end position="94"/>
    </location>
</feature>
<dbReference type="NCBIfam" id="TIGR02232">
    <property type="entry name" value="myxo_disulf_rpt"/>
    <property type="match status" value="5"/>
</dbReference>
<organism evidence="5 6">
    <name type="scientific">Labilithrix luteola</name>
    <dbReference type="NCBI Taxonomy" id="1391654"/>
    <lineage>
        <taxon>Bacteria</taxon>
        <taxon>Pseudomonadati</taxon>
        <taxon>Myxococcota</taxon>
        <taxon>Polyangia</taxon>
        <taxon>Polyangiales</taxon>
        <taxon>Labilitrichaceae</taxon>
        <taxon>Labilithrix</taxon>
    </lineage>
</organism>
<dbReference type="InterPro" id="IPR011936">
    <property type="entry name" value="Myxo_disulph_rpt"/>
</dbReference>
<dbReference type="RefSeq" id="WP_240488584.1">
    <property type="nucleotide sequence ID" value="NZ_CP012333.1"/>
</dbReference>
<keyword evidence="6" id="KW-1185">Reference proteome</keyword>
<evidence type="ECO:0000256" key="2">
    <source>
        <dbReference type="ARBA" id="ARBA00022737"/>
    </source>
</evidence>
<dbReference type="Proteomes" id="UP000064967">
    <property type="component" value="Chromosome"/>
</dbReference>
<dbReference type="EMBL" id="CP012333">
    <property type="protein sequence ID" value="AKU98852.1"/>
    <property type="molecule type" value="Genomic_DNA"/>
</dbReference>
<dbReference type="GO" id="GO:0004222">
    <property type="term" value="F:metalloendopeptidase activity"/>
    <property type="evidence" value="ECO:0007669"/>
    <property type="project" value="TreeGrafter"/>
</dbReference>
<dbReference type="GO" id="GO:0007166">
    <property type="term" value="P:cell surface receptor signaling pathway"/>
    <property type="evidence" value="ECO:0007669"/>
    <property type="project" value="TreeGrafter"/>
</dbReference>
<dbReference type="PROSITE" id="PS51257">
    <property type="entry name" value="PROKAR_LIPOPROTEIN"/>
    <property type="match status" value="1"/>
</dbReference>
<evidence type="ECO:0000256" key="4">
    <source>
        <dbReference type="SAM" id="MobiDB-lite"/>
    </source>
</evidence>
<evidence type="ECO:0008006" key="7">
    <source>
        <dbReference type="Google" id="ProtNLM"/>
    </source>
</evidence>
<dbReference type="PATRIC" id="fig|1391654.3.peg.5594"/>
<dbReference type="STRING" id="1391654.AKJ09_05516"/>
<evidence type="ECO:0000256" key="3">
    <source>
        <dbReference type="ARBA" id="ARBA00023157"/>
    </source>
</evidence>
<protein>
    <recommendedName>
        <fullName evidence="7">Multiple EGF-like-domain protein 3</fullName>
    </recommendedName>
</protein>
<dbReference type="AlphaFoldDB" id="A0A0K1PZD1"/>
<dbReference type="Pfam" id="PF13948">
    <property type="entry name" value="DUF4215"/>
    <property type="match status" value="5"/>
</dbReference>
<keyword evidence="3" id="KW-1015">Disulfide bond</keyword>
<feature type="compositionally biased region" description="Low complexity" evidence="4">
    <location>
        <begin position="60"/>
        <end position="79"/>
    </location>
</feature>
<accession>A0A0K1PZD1</accession>
<sequence length="921" mass="93967">MFSKIFESPRLAVRALFPTVALVSIVAACSTSLDDASVDDFPPDAGPDAPTSTPNDAAHPSPTGDSGTSETSTGGPTCGNRKLESGEQCDDGNTQNNDGCSADCKIESAGPEDVCDGAPLTLTHEDGSTLYTGQILGSTAKLYNHYSSSCGGGSGADAVYKIESPMVGRATVRLSAGFEAIVSVRSTCEDVKTEIACAETSTDAGANRELLSFPVYPGSPIYLMVDGYGGAKGEFTLDVQVQTAFCGNGKAEHPEECDDGNTNDGDGCSKDCMLEDSASVSTCPGMGYRLAASAATPGTISFAGDTTSMTNPSSYGSSVGCSPAGAGPNAIYAITPTINGSLTVNLLANYPKAVLHVRRECSDTTTQVDCAVGDTNLTPTNVSIPVSAEQTVYMFVDGDTSSKGMYTVEAKLTAAACGNGYVDATEECDDGNTTAGDGCSDTCKVERDSASYTCPGKPLRLEAANAAGDTRSLTLRGITTPLPGESLPASKVATCGTAAPDVVYAVTSDIDGYMTATVTGSTFPVGLSVRSACPGTADVACDKTSNGNGKKTIRFAVNKETPYYLFVDGNSATRSGSFVLDLALNRSVCGNGVIEGGETCDDGATDDGDGCDHSCKLETDLSRDECATAPEFTFTDKADGTKAATIVSGTTNLTHTAGVTHSISPCSSIGFDGHYPFIAPIDGVVTATMASATFKASFGVRSNCTTGTPIACDGATGVGGYEITFPVTQGTRYDLIVSGVSYNSIPQFGRFTMNVKLSPAGCGDTFVSGGEACDDGNTKNGDGCSSTCTIESIPGIDSCPGLDLPLSGTGTQVRSAVVTVNTVPLNSKYASACGGSGNEGIIKITPDIDGQLQVKSTSNFSTLIYARASCNDANSEIPRASCTSSTGSYATAVTKGTPYYIFVDGLGGQSGLAQLKITVTP</sequence>
<dbReference type="PANTHER" id="PTHR46130:SF3">
    <property type="entry name" value="CHROMOSOME UNDETERMINED SCAFFOLD_33, WHOLE GENOME SHOTGUN SEQUENCE"/>
    <property type="match status" value="1"/>
</dbReference>
<dbReference type="GO" id="GO:0006508">
    <property type="term" value="P:proteolysis"/>
    <property type="evidence" value="ECO:0007669"/>
    <property type="project" value="TreeGrafter"/>
</dbReference>
<dbReference type="GO" id="GO:0005615">
    <property type="term" value="C:extracellular space"/>
    <property type="evidence" value="ECO:0007669"/>
    <property type="project" value="TreeGrafter"/>
</dbReference>
<dbReference type="KEGG" id="llu:AKJ09_05516"/>
<evidence type="ECO:0000313" key="6">
    <source>
        <dbReference type="Proteomes" id="UP000064967"/>
    </source>
</evidence>
<name>A0A0K1PZD1_9BACT</name>
<keyword evidence="1" id="KW-0732">Signal</keyword>
<reference evidence="5 6" key="1">
    <citation type="submission" date="2015-08" db="EMBL/GenBank/DDBJ databases">
        <authorList>
            <person name="Babu N.S."/>
            <person name="Beckwith C.J."/>
            <person name="Beseler K.G."/>
            <person name="Brison A."/>
            <person name="Carone J.V."/>
            <person name="Caskin T.P."/>
            <person name="Diamond M."/>
            <person name="Durham M.E."/>
            <person name="Foxe J.M."/>
            <person name="Go M."/>
            <person name="Henderson B.A."/>
            <person name="Jones I.B."/>
            <person name="McGettigan J.A."/>
            <person name="Micheletti S.J."/>
            <person name="Nasrallah M.E."/>
            <person name="Ortiz D."/>
            <person name="Piller C.R."/>
            <person name="Privatt S.R."/>
            <person name="Schneider S.L."/>
            <person name="Sharp S."/>
            <person name="Smith T.C."/>
            <person name="Stanton J.D."/>
            <person name="Ullery H.E."/>
            <person name="Wilson R.J."/>
            <person name="Serrano M.G."/>
            <person name="Buck G."/>
            <person name="Lee V."/>
            <person name="Wang Y."/>
            <person name="Carvalho R."/>
            <person name="Voegtly L."/>
            <person name="Shi R."/>
            <person name="Duckworth R."/>
            <person name="Johnson A."/>
            <person name="Loviza R."/>
            <person name="Walstead R."/>
            <person name="Shah Z."/>
            <person name="Kiflezghi M."/>
            <person name="Wade K."/>
            <person name="Ball S.L."/>
            <person name="Bradley K.W."/>
            <person name="Asai D.J."/>
            <person name="Bowman C.A."/>
            <person name="Russell D.A."/>
            <person name="Pope W.H."/>
            <person name="Jacobs-Sera D."/>
            <person name="Hendrix R.W."/>
            <person name="Hatfull G.F."/>
        </authorList>
    </citation>
    <scope>NUCLEOTIDE SEQUENCE [LARGE SCALE GENOMIC DNA]</scope>
    <source>
        <strain evidence="5 6">DSM 27648</strain>
    </source>
</reference>
<dbReference type="InterPro" id="IPR043543">
    <property type="entry name" value="PAPPA/PAPPA2"/>
</dbReference>
<evidence type="ECO:0000313" key="5">
    <source>
        <dbReference type="EMBL" id="AKU98852.1"/>
    </source>
</evidence>
<keyword evidence="2" id="KW-0677">Repeat</keyword>
<dbReference type="PANTHER" id="PTHR46130">
    <property type="entry name" value="LAMGL DOMAIN-CONTAINING PROTEIN"/>
    <property type="match status" value="1"/>
</dbReference>
<evidence type="ECO:0000256" key="1">
    <source>
        <dbReference type="ARBA" id="ARBA00022729"/>
    </source>
</evidence>